<evidence type="ECO:0000313" key="1">
    <source>
        <dbReference type="EMBL" id="MBM6576884.1"/>
    </source>
</evidence>
<dbReference type="Proteomes" id="UP000763641">
    <property type="component" value="Unassembled WGS sequence"/>
</dbReference>
<sequence length="87" mass="9368">MLILINRPGNHNVPASHWTMQKDQMLAKQYAAGTSIIDIAASLGCSDHAVKTRVSTLGLLRRRTAARGAVDGNTHWLTRSASDGGQE</sequence>
<protein>
    <recommendedName>
        <fullName evidence="3">GcrA cell cycle regulator</fullName>
    </recommendedName>
</protein>
<name>A0ABS2DA35_9SPHN</name>
<comment type="caution">
    <text evidence="1">The sequence shown here is derived from an EMBL/GenBank/DDBJ whole genome shotgun (WGS) entry which is preliminary data.</text>
</comment>
<accession>A0ABS2DA35</accession>
<reference evidence="1 2" key="1">
    <citation type="submission" date="2020-12" db="EMBL/GenBank/DDBJ databases">
        <title>Sphingomonas sp.</title>
        <authorList>
            <person name="Kim M.K."/>
        </authorList>
    </citation>
    <scope>NUCLEOTIDE SEQUENCE [LARGE SCALE GENOMIC DNA]</scope>
    <source>
        <strain evidence="1 2">BT552</strain>
    </source>
</reference>
<dbReference type="RefSeq" id="WP_204198995.1">
    <property type="nucleotide sequence ID" value="NZ_JAFEMC010000003.1"/>
</dbReference>
<evidence type="ECO:0000313" key="2">
    <source>
        <dbReference type="Proteomes" id="UP000763641"/>
    </source>
</evidence>
<organism evidence="1 2">
    <name type="scientific">Sphingomonas longa</name>
    <dbReference type="NCBI Taxonomy" id="2778730"/>
    <lineage>
        <taxon>Bacteria</taxon>
        <taxon>Pseudomonadati</taxon>
        <taxon>Pseudomonadota</taxon>
        <taxon>Alphaproteobacteria</taxon>
        <taxon>Sphingomonadales</taxon>
        <taxon>Sphingomonadaceae</taxon>
        <taxon>Sphingomonas</taxon>
    </lineage>
</organism>
<gene>
    <name evidence="1" type="ORF">ILT43_10900</name>
</gene>
<keyword evidence="2" id="KW-1185">Reference proteome</keyword>
<dbReference type="EMBL" id="JAFEMC010000003">
    <property type="protein sequence ID" value="MBM6576884.1"/>
    <property type="molecule type" value="Genomic_DNA"/>
</dbReference>
<proteinExistence type="predicted"/>
<evidence type="ECO:0008006" key="3">
    <source>
        <dbReference type="Google" id="ProtNLM"/>
    </source>
</evidence>